<sequence>MLEVQKEERIKTLERMVADMGGFRSPYIWVMTTEFSPLIIGGLGTVATNLSQAMGRKNMEMIVWNQGSGKQVTYTRQNGLLVIGVPRTALYFDSSKRSYKIGSLRRAASKYIRRKPDVIHVHSLEYAREALFYKKKYRIPIVYTCHSLVESGQRWEKILREIILGADRVIAPSKWLRANIVKRYPKASSKTIVVPHGITPSSHASKAPWHKILYVGRMISSKGVTSLVEATGMLARKRSKLSLTIIGKGSSKYRNRLAAIARRKGFASKVRFSGFIPPHKIKHKYASFGIVVVPSIQGESFCLTALEAMAYGNPLVSTRAGGLKEFVNHRNSQIIPYVTSKAIATSIEQVLTNPAKTKWRIRNAKLMARRYRWPDIAERYKKLFVRLKRRK</sequence>
<dbReference type="Pfam" id="PF00534">
    <property type="entry name" value="Glycos_transf_1"/>
    <property type="match status" value="1"/>
</dbReference>
<comment type="caution">
    <text evidence="3">The sequence shown here is derived from an EMBL/GenBank/DDBJ whole genome shotgun (WGS) entry which is preliminary data.</text>
</comment>
<evidence type="ECO:0000313" key="4">
    <source>
        <dbReference type="Proteomes" id="UP001597180"/>
    </source>
</evidence>
<dbReference type="InterPro" id="IPR050194">
    <property type="entry name" value="Glycosyltransferase_grp1"/>
</dbReference>
<organism evidence="3 4">
    <name type="scientific">Paenibacillus vulneris</name>
    <dbReference type="NCBI Taxonomy" id="1133364"/>
    <lineage>
        <taxon>Bacteria</taxon>
        <taxon>Bacillati</taxon>
        <taxon>Bacillota</taxon>
        <taxon>Bacilli</taxon>
        <taxon>Bacillales</taxon>
        <taxon>Paenibacillaceae</taxon>
        <taxon>Paenibacillus</taxon>
    </lineage>
</organism>
<feature type="domain" description="Glycosyltransferase subfamily 4-like N-terminal" evidence="2">
    <location>
        <begin position="40"/>
        <end position="200"/>
    </location>
</feature>
<dbReference type="Pfam" id="PF13439">
    <property type="entry name" value="Glyco_transf_4"/>
    <property type="match status" value="1"/>
</dbReference>
<evidence type="ECO:0000259" key="2">
    <source>
        <dbReference type="Pfam" id="PF13439"/>
    </source>
</evidence>
<keyword evidence="4" id="KW-1185">Reference proteome</keyword>
<gene>
    <name evidence="3" type="ORF">ACFQ4B_16160</name>
</gene>
<feature type="domain" description="Glycosyl transferase family 1" evidence="1">
    <location>
        <begin position="211"/>
        <end position="365"/>
    </location>
</feature>
<proteinExistence type="predicted"/>
<dbReference type="EMBL" id="JBHTLU010000019">
    <property type="protein sequence ID" value="MFD1221653.1"/>
    <property type="molecule type" value="Genomic_DNA"/>
</dbReference>
<dbReference type="Proteomes" id="UP001597180">
    <property type="component" value="Unassembled WGS sequence"/>
</dbReference>
<evidence type="ECO:0000259" key="1">
    <source>
        <dbReference type="Pfam" id="PF00534"/>
    </source>
</evidence>
<name>A0ABW3ULL0_9BACL</name>
<dbReference type="Gene3D" id="3.40.50.2000">
    <property type="entry name" value="Glycogen Phosphorylase B"/>
    <property type="match status" value="2"/>
</dbReference>
<dbReference type="RefSeq" id="WP_345585745.1">
    <property type="nucleotide sequence ID" value="NZ_BAABJG010000003.1"/>
</dbReference>
<dbReference type="PANTHER" id="PTHR45947">
    <property type="entry name" value="SULFOQUINOVOSYL TRANSFERASE SQD2"/>
    <property type="match status" value="1"/>
</dbReference>
<evidence type="ECO:0000313" key="3">
    <source>
        <dbReference type="EMBL" id="MFD1221653.1"/>
    </source>
</evidence>
<dbReference type="SUPFAM" id="SSF53756">
    <property type="entry name" value="UDP-Glycosyltransferase/glycogen phosphorylase"/>
    <property type="match status" value="1"/>
</dbReference>
<dbReference type="InterPro" id="IPR028098">
    <property type="entry name" value="Glyco_trans_4-like_N"/>
</dbReference>
<dbReference type="PANTHER" id="PTHR45947:SF3">
    <property type="entry name" value="SULFOQUINOVOSYL TRANSFERASE SQD2"/>
    <property type="match status" value="1"/>
</dbReference>
<dbReference type="InterPro" id="IPR001296">
    <property type="entry name" value="Glyco_trans_1"/>
</dbReference>
<accession>A0ABW3ULL0</accession>
<keyword evidence="3" id="KW-0808">Transferase</keyword>
<dbReference type="EC" id="2.4.-.-" evidence="3"/>
<dbReference type="CDD" id="cd03801">
    <property type="entry name" value="GT4_PimA-like"/>
    <property type="match status" value="1"/>
</dbReference>
<keyword evidence="3" id="KW-0328">Glycosyltransferase</keyword>
<reference evidence="4" key="1">
    <citation type="journal article" date="2019" name="Int. J. Syst. Evol. Microbiol.">
        <title>The Global Catalogue of Microorganisms (GCM) 10K type strain sequencing project: providing services to taxonomists for standard genome sequencing and annotation.</title>
        <authorList>
            <consortium name="The Broad Institute Genomics Platform"/>
            <consortium name="The Broad Institute Genome Sequencing Center for Infectious Disease"/>
            <person name="Wu L."/>
            <person name="Ma J."/>
        </authorList>
    </citation>
    <scope>NUCLEOTIDE SEQUENCE [LARGE SCALE GENOMIC DNA]</scope>
    <source>
        <strain evidence="4">CCUG 53270</strain>
    </source>
</reference>
<protein>
    <submittedName>
        <fullName evidence="3">Glycosyltransferase family 4 protein</fullName>
        <ecNumber evidence="3">2.4.-.-</ecNumber>
    </submittedName>
</protein>
<dbReference type="GO" id="GO:0016757">
    <property type="term" value="F:glycosyltransferase activity"/>
    <property type="evidence" value="ECO:0007669"/>
    <property type="project" value="UniProtKB-KW"/>
</dbReference>